<organism evidence="2 3">
    <name type="scientific">Pontiella sulfatireligans</name>
    <dbReference type="NCBI Taxonomy" id="2750658"/>
    <lineage>
        <taxon>Bacteria</taxon>
        <taxon>Pseudomonadati</taxon>
        <taxon>Kiritimatiellota</taxon>
        <taxon>Kiritimatiellia</taxon>
        <taxon>Kiritimatiellales</taxon>
        <taxon>Pontiellaceae</taxon>
        <taxon>Pontiella</taxon>
    </lineage>
</organism>
<evidence type="ECO:0000313" key="2">
    <source>
        <dbReference type="EMBL" id="VGO21713.1"/>
    </source>
</evidence>
<dbReference type="EMBL" id="CAAHFH010000002">
    <property type="protein sequence ID" value="VGO21713.1"/>
    <property type="molecule type" value="Genomic_DNA"/>
</dbReference>
<sequence>MKHSGETILGGTSRNMSEGGYGNAGEHPERLRSGEENDVSPLFPEHSQSSETSVTKSGSLLERSSPVSLPPEAKNYRPQGGTTGERAIKQRLLPHGSKPSSIAADQPQDSGILQLRLFDDLPEYISHHRKKVSEMESLSEEVRDGDIQFEIPDFMKMRYPR</sequence>
<reference evidence="2 3" key="1">
    <citation type="submission" date="2019-04" db="EMBL/GenBank/DDBJ databases">
        <authorList>
            <person name="Van Vliet M D."/>
        </authorList>
    </citation>
    <scope>NUCLEOTIDE SEQUENCE [LARGE SCALE GENOMIC DNA]</scope>
    <source>
        <strain evidence="2 3">F21</strain>
    </source>
</reference>
<protein>
    <submittedName>
        <fullName evidence="2">Uncharacterized protein</fullName>
    </submittedName>
</protein>
<gene>
    <name evidence="2" type="ORF">SCARR_03787</name>
</gene>
<proteinExistence type="predicted"/>
<feature type="region of interest" description="Disordered" evidence="1">
    <location>
        <begin position="1"/>
        <end position="108"/>
    </location>
</feature>
<feature type="compositionally biased region" description="Polar residues" evidence="1">
    <location>
        <begin position="46"/>
        <end position="58"/>
    </location>
</feature>
<feature type="compositionally biased region" description="Basic and acidic residues" evidence="1">
    <location>
        <begin position="26"/>
        <end position="35"/>
    </location>
</feature>
<evidence type="ECO:0000256" key="1">
    <source>
        <dbReference type="SAM" id="MobiDB-lite"/>
    </source>
</evidence>
<dbReference type="AlphaFoldDB" id="A0A6C2UP42"/>
<name>A0A6C2UP42_9BACT</name>
<dbReference type="Proteomes" id="UP000346198">
    <property type="component" value="Unassembled WGS sequence"/>
</dbReference>
<evidence type="ECO:0000313" key="3">
    <source>
        <dbReference type="Proteomes" id="UP000346198"/>
    </source>
</evidence>
<accession>A0A6C2UP42</accession>
<keyword evidence="3" id="KW-1185">Reference proteome</keyword>
<dbReference type="RefSeq" id="WP_136063152.1">
    <property type="nucleotide sequence ID" value="NZ_CAAHFH010000002.1"/>
</dbReference>